<dbReference type="GO" id="GO:0000160">
    <property type="term" value="P:phosphorelay signal transduction system"/>
    <property type="evidence" value="ECO:0007669"/>
    <property type="project" value="InterPro"/>
</dbReference>
<feature type="domain" description="Response regulatory" evidence="3">
    <location>
        <begin position="3"/>
        <end position="119"/>
    </location>
</feature>
<dbReference type="Pfam" id="PF00072">
    <property type="entry name" value="Response_reg"/>
    <property type="match status" value="1"/>
</dbReference>
<evidence type="ECO:0000256" key="1">
    <source>
        <dbReference type="ARBA" id="ARBA00022553"/>
    </source>
</evidence>
<accession>A0A2H0UUG3</accession>
<dbReference type="SUPFAM" id="SSF52172">
    <property type="entry name" value="CheY-like"/>
    <property type="match status" value="1"/>
</dbReference>
<dbReference type="Proteomes" id="UP000230132">
    <property type="component" value="Unassembled WGS sequence"/>
</dbReference>
<dbReference type="Gene3D" id="3.40.50.2300">
    <property type="match status" value="1"/>
</dbReference>
<dbReference type="InterPro" id="IPR011006">
    <property type="entry name" value="CheY-like_superfamily"/>
</dbReference>
<dbReference type="PROSITE" id="PS50110">
    <property type="entry name" value="RESPONSE_REGULATORY"/>
    <property type="match status" value="1"/>
</dbReference>
<name>A0A2H0UUG3_9BACT</name>
<dbReference type="InterPro" id="IPR001789">
    <property type="entry name" value="Sig_transdc_resp-reg_receiver"/>
</dbReference>
<evidence type="ECO:0000259" key="3">
    <source>
        <dbReference type="PROSITE" id="PS50110"/>
    </source>
</evidence>
<dbReference type="SMART" id="SM00448">
    <property type="entry name" value="REC"/>
    <property type="match status" value="1"/>
</dbReference>
<feature type="modified residue" description="4-aspartylphosphate" evidence="2">
    <location>
        <position position="52"/>
    </location>
</feature>
<comment type="caution">
    <text evidence="4">The sequence shown here is derived from an EMBL/GenBank/DDBJ whole genome shotgun (WGS) entry which is preliminary data.</text>
</comment>
<keyword evidence="1 2" id="KW-0597">Phosphoprotein</keyword>
<evidence type="ECO:0000313" key="5">
    <source>
        <dbReference type="Proteomes" id="UP000230132"/>
    </source>
</evidence>
<dbReference type="AlphaFoldDB" id="A0A2H0UUG3"/>
<evidence type="ECO:0000313" key="4">
    <source>
        <dbReference type="EMBL" id="PIR90506.1"/>
    </source>
</evidence>
<evidence type="ECO:0000256" key="2">
    <source>
        <dbReference type="PROSITE-ProRule" id="PRU00169"/>
    </source>
</evidence>
<dbReference type="InterPro" id="IPR050595">
    <property type="entry name" value="Bact_response_regulator"/>
</dbReference>
<dbReference type="EMBL" id="PFAX01000018">
    <property type="protein sequence ID" value="PIR90506.1"/>
    <property type="molecule type" value="Genomic_DNA"/>
</dbReference>
<proteinExistence type="predicted"/>
<dbReference type="PANTHER" id="PTHR44591:SF3">
    <property type="entry name" value="RESPONSE REGULATORY DOMAIN-CONTAINING PROTEIN"/>
    <property type="match status" value="1"/>
</dbReference>
<dbReference type="CDD" id="cd00156">
    <property type="entry name" value="REC"/>
    <property type="match status" value="1"/>
</dbReference>
<organism evidence="4 5">
    <name type="scientific">bacterium (Candidatus Gribaldobacteria) CG10_big_fil_rev_8_21_14_0_10_37_21</name>
    <dbReference type="NCBI Taxonomy" id="2014275"/>
    <lineage>
        <taxon>Bacteria</taxon>
        <taxon>Candidatus Gribaldobacteria</taxon>
    </lineage>
</organism>
<reference evidence="5" key="1">
    <citation type="submission" date="2017-09" db="EMBL/GenBank/DDBJ databases">
        <title>Depth-based differentiation of microbial function through sediment-hosted aquifers and enrichment of novel symbionts in the deep terrestrial subsurface.</title>
        <authorList>
            <person name="Probst A.J."/>
            <person name="Ladd B."/>
            <person name="Jarett J.K."/>
            <person name="Geller-Mcgrath D.E."/>
            <person name="Sieber C.M.K."/>
            <person name="Emerson J.B."/>
            <person name="Anantharaman K."/>
            <person name="Thomas B.C."/>
            <person name="Malmstrom R."/>
            <person name="Stieglmeier M."/>
            <person name="Klingl A."/>
            <person name="Woyke T."/>
            <person name="Ryan C.M."/>
            <person name="Banfield J.F."/>
        </authorList>
    </citation>
    <scope>NUCLEOTIDE SEQUENCE [LARGE SCALE GENOMIC DNA]</scope>
</reference>
<protein>
    <submittedName>
        <fullName evidence="4">Response regulator</fullName>
    </submittedName>
</protein>
<dbReference type="PANTHER" id="PTHR44591">
    <property type="entry name" value="STRESS RESPONSE REGULATOR PROTEIN 1"/>
    <property type="match status" value="1"/>
</dbReference>
<sequence>MIKILIIEDEKLLREMYQNKFSQEGFDVLTASEEEEAFRVLENHSPNLILLDILLPRGNGIEILKRLKSSNLTSKIPVIAFSNLDDPKTKARAYELGAKKYLIKTNYTPKELIKEVQEVL</sequence>
<gene>
    <name evidence="4" type="ORF">COU05_01690</name>
</gene>